<dbReference type="AlphaFoldDB" id="A0A7M2RL59"/>
<reference evidence="2 3" key="1">
    <citation type="submission" date="2020-10" db="EMBL/GenBank/DDBJ databases">
        <title>Blautia liquoris sp.nov., isolated from the mud in a fermentation cellar used for the production of Chinese strong-flavoured liquor.</title>
        <authorList>
            <person name="Lu L."/>
        </authorList>
    </citation>
    <scope>NUCLEOTIDE SEQUENCE [LARGE SCALE GENOMIC DNA]</scope>
    <source>
        <strain evidence="2 3">LZLJ-3</strain>
    </source>
</reference>
<dbReference type="InterPro" id="IPR018768">
    <property type="entry name" value="DUF2344"/>
</dbReference>
<protein>
    <submittedName>
        <fullName evidence="2">DUF2344 domain-containing protein</fullName>
    </submittedName>
</protein>
<keyword evidence="3" id="KW-1185">Reference proteome</keyword>
<dbReference type="Pfam" id="PF10105">
    <property type="entry name" value="DUF2344"/>
    <property type="match status" value="1"/>
</dbReference>
<dbReference type="RefSeq" id="WP_193737048.1">
    <property type="nucleotide sequence ID" value="NZ_CP063304.1"/>
</dbReference>
<organism evidence="2 3">
    <name type="scientific">Blautia liquoris</name>
    <dbReference type="NCBI Taxonomy" id="2779518"/>
    <lineage>
        <taxon>Bacteria</taxon>
        <taxon>Bacillati</taxon>
        <taxon>Bacillota</taxon>
        <taxon>Clostridia</taxon>
        <taxon>Lachnospirales</taxon>
        <taxon>Lachnospiraceae</taxon>
        <taxon>Blautia</taxon>
    </lineage>
</organism>
<dbReference type="EMBL" id="CP063304">
    <property type="protein sequence ID" value="QOV20734.1"/>
    <property type="molecule type" value="Genomic_DNA"/>
</dbReference>
<name>A0A7M2RL59_9FIRM</name>
<accession>A0A7M2RL59</accession>
<proteinExistence type="predicted"/>
<evidence type="ECO:0000259" key="1">
    <source>
        <dbReference type="Pfam" id="PF10105"/>
    </source>
</evidence>
<dbReference type="NCBIfam" id="TIGR03936">
    <property type="entry name" value="sam_1_link_chp"/>
    <property type="match status" value="1"/>
</dbReference>
<evidence type="ECO:0000313" key="3">
    <source>
        <dbReference type="Proteomes" id="UP000593601"/>
    </source>
</evidence>
<sequence>MKVRVKFQKEGPVKFVGHLDTLRYFQKSMRRAKIDVAYSEGYSPHMIMSFASPLGVGLTTEGDYFDMELKTSSSSKEMIRRLNNTMAEGIRVLSIRQIPEEKSSNGMALVCACDYLISFREGMGFRDGWKDHVCRFLLQEHIFFEKTTKKGTREIDIRPLIYQMEVRGKTIFLQLSAGSVNNLKPEIVLDAFSAYLGETFSPYAFLIHRLEIYTDLGKDGEHQFVPLECLGTEIE</sequence>
<gene>
    <name evidence="2" type="ORF">INP51_07395</name>
</gene>
<dbReference type="Proteomes" id="UP000593601">
    <property type="component" value="Chromosome"/>
</dbReference>
<dbReference type="KEGG" id="bliq:INP51_07395"/>
<feature type="domain" description="DUF2344" evidence="1">
    <location>
        <begin position="2"/>
        <end position="185"/>
    </location>
</feature>
<evidence type="ECO:0000313" key="2">
    <source>
        <dbReference type="EMBL" id="QOV20734.1"/>
    </source>
</evidence>